<accession>A0A0F6WFQ4</accession>
<feature type="compositionally biased region" description="Polar residues" evidence="1">
    <location>
        <begin position="151"/>
        <end position="164"/>
    </location>
</feature>
<dbReference type="EMBL" id="KR152226">
    <property type="protein sequence ID" value="AKF15840.1"/>
    <property type="molecule type" value="Genomic_DNA"/>
</dbReference>
<feature type="transmembrane region" description="Helical" evidence="2">
    <location>
        <begin position="60"/>
        <end position="77"/>
    </location>
</feature>
<proteinExistence type="predicted"/>
<organism evidence="3">
    <name type="scientific">Micrococcus sp. MG-2010-D12</name>
    <dbReference type="NCBI Taxonomy" id="936902"/>
    <lineage>
        <taxon>Bacteria</taxon>
        <taxon>Bacillati</taxon>
        <taxon>Actinomycetota</taxon>
        <taxon>Actinomycetes</taxon>
        <taxon>Micrococcales</taxon>
        <taxon>Micrococcaceae</taxon>
        <taxon>Micrococcus</taxon>
    </lineage>
</organism>
<keyword evidence="2" id="KW-1133">Transmembrane helix</keyword>
<geneLocation type="plasmid" evidence="3">
    <name>pJD12</name>
</geneLocation>
<sequence>MTETGRFYSSIRRIPTTLYRLPDGTRVPGGPYTLVQGVGGAITVALLWAIRGAWTTGFDLLDFAGALAAGLAVTWLLRFAPDNLHELGLVITGAFLAWSKPSHGHYRGETFAPKKAPAGMPEKPSTPTAPARAPATDEPQGEPAPTYRPMGTSSVARLLQQSTTENKDTQR</sequence>
<name>A0A0F6WFQ4_9MICC</name>
<reference evidence="3" key="1">
    <citation type="journal article" date="2015" name="Genome Announc.">
        <title>Complete Genome Sequence of the Linear Plasmid pJD12 Hosted by Micrococcus sp. D12, Isolated from a High-Altitude Volcanic Lake in Argentina.</title>
        <authorList>
            <person name="Dib J.R."/>
            <person name="Angelov A."/>
            <person name="Liebl W."/>
            <person name="Dobber J."/>
            <person name="Voget S."/>
            <person name="Schuldes J."/>
            <person name="Gorriti M."/>
            <person name="Farias M.E."/>
            <person name="Meinhardt F."/>
            <person name="Daniel R."/>
        </authorList>
    </citation>
    <scope>NUCLEOTIDE SEQUENCE</scope>
    <source>
        <strain evidence="3">MG-2010-D12</strain>
        <plasmid evidence="3">pJD12</plasmid>
    </source>
</reference>
<protein>
    <submittedName>
        <fullName evidence="3">Uncharacterized protein</fullName>
    </submittedName>
</protein>
<keyword evidence="2" id="KW-0812">Transmembrane</keyword>
<evidence type="ECO:0000256" key="1">
    <source>
        <dbReference type="SAM" id="MobiDB-lite"/>
    </source>
</evidence>
<evidence type="ECO:0000313" key="3">
    <source>
        <dbReference type="EMBL" id="AKF15840.1"/>
    </source>
</evidence>
<feature type="transmembrane region" description="Helical" evidence="2">
    <location>
        <begin position="29"/>
        <end position="48"/>
    </location>
</feature>
<dbReference type="AlphaFoldDB" id="A0A0F6WFQ4"/>
<evidence type="ECO:0000256" key="2">
    <source>
        <dbReference type="SAM" id="Phobius"/>
    </source>
</evidence>
<feature type="region of interest" description="Disordered" evidence="1">
    <location>
        <begin position="108"/>
        <end position="171"/>
    </location>
</feature>
<dbReference type="RefSeq" id="WP_098471892.1">
    <property type="nucleotide sequence ID" value="NZ_KR152226.1"/>
</dbReference>
<keyword evidence="2" id="KW-0472">Membrane</keyword>
<gene>
    <name evidence="3" type="ORF">pJD12_640</name>
</gene>
<keyword evidence="3" id="KW-0614">Plasmid</keyword>
<feature type="compositionally biased region" description="Low complexity" evidence="1">
    <location>
        <begin position="125"/>
        <end position="136"/>
    </location>
</feature>